<keyword evidence="3" id="KW-1185">Reference proteome</keyword>
<accession>A0A1H7WR76</accession>
<name>A0A1H7WR76_9BACT</name>
<dbReference type="Proteomes" id="UP000198744">
    <property type="component" value="Unassembled WGS sequence"/>
</dbReference>
<feature type="domain" description="Beta/gamma crystallin 'Greek key'" evidence="1">
    <location>
        <begin position="292"/>
        <end position="337"/>
    </location>
</feature>
<reference evidence="2 3" key="1">
    <citation type="submission" date="2016-10" db="EMBL/GenBank/DDBJ databases">
        <authorList>
            <person name="de Groot N.N."/>
        </authorList>
    </citation>
    <scope>NUCLEOTIDE SEQUENCE [LARGE SCALE GENOMIC DNA]</scope>
    <source>
        <strain evidence="2 3">DSM 8423</strain>
    </source>
</reference>
<dbReference type="InterPro" id="IPR001064">
    <property type="entry name" value="Beta/gamma_crystallin"/>
</dbReference>
<proteinExistence type="predicted"/>
<evidence type="ECO:0000259" key="1">
    <source>
        <dbReference type="PROSITE" id="PS50915"/>
    </source>
</evidence>
<dbReference type="EMBL" id="FOBS01000007">
    <property type="protein sequence ID" value="SEM23973.1"/>
    <property type="molecule type" value="Genomic_DNA"/>
</dbReference>
<dbReference type="PROSITE" id="PS50915">
    <property type="entry name" value="CRYSTALLIN_BETA_GAMMA"/>
    <property type="match status" value="1"/>
</dbReference>
<gene>
    <name evidence="2" type="ORF">SAMN04489760_107128</name>
</gene>
<dbReference type="Gene3D" id="2.60.20.10">
    <property type="entry name" value="Crystallins"/>
    <property type="match status" value="1"/>
</dbReference>
<evidence type="ECO:0000313" key="2">
    <source>
        <dbReference type="EMBL" id="SEM23973.1"/>
    </source>
</evidence>
<sequence length="337" mass="36450">MRLSILTFSFAALLLFFLPIQGICSGTVPLNKGAIVTMTDIDDAGTESPKPSLLNLRYSGSAESDPAHKTLRAMAKASPDSKASYLARMATRFSLQKGTDGSTYGKARITLYGLSYFGSVNTSRAAAGKAILKMTVSSTTNKTRTELTLLTASGNEGSPKIYSKDKTDGSVDFSVAAGDTITVELEFAVSAGTGFQDRPAEVDFFSGEKKVRFEGVRVEILETDPPLPIATPLPEQVFFYDNARCLNRTPTSCLILNKGEQVDDLAERSVSEDLPDTWNDRISCLKIGAKINQVIVYQYPDFKGKSRTFTRTNSNPLGVWSLSGGGWDKSVSSIIVE</sequence>
<evidence type="ECO:0000313" key="3">
    <source>
        <dbReference type="Proteomes" id="UP000198744"/>
    </source>
</evidence>
<protein>
    <recommendedName>
        <fullName evidence="1">Beta/gamma crystallin 'Greek key' domain-containing protein</fullName>
    </recommendedName>
</protein>
<dbReference type="AlphaFoldDB" id="A0A1H7WR76"/>
<organism evidence="2 3">
    <name type="scientific">Syntrophus gentianae</name>
    <dbReference type="NCBI Taxonomy" id="43775"/>
    <lineage>
        <taxon>Bacteria</taxon>
        <taxon>Pseudomonadati</taxon>
        <taxon>Thermodesulfobacteriota</taxon>
        <taxon>Syntrophia</taxon>
        <taxon>Syntrophales</taxon>
        <taxon>Syntrophaceae</taxon>
        <taxon>Syntrophus</taxon>
    </lineage>
</organism>